<evidence type="ECO:0000256" key="1">
    <source>
        <dbReference type="SAM" id="MobiDB-lite"/>
    </source>
</evidence>
<dbReference type="RefSeq" id="XP_036681185.1">
    <property type="nucleotide sequence ID" value="XM_036825290.1"/>
</dbReference>
<feature type="compositionally biased region" description="Basic and acidic residues" evidence="1">
    <location>
        <begin position="94"/>
        <end position="103"/>
    </location>
</feature>
<feature type="compositionally biased region" description="Low complexity" evidence="1">
    <location>
        <begin position="74"/>
        <end position="84"/>
    </location>
</feature>
<gene>
    <name evidence="3" type="primary">LOC118880996</name>
</gene>
<feature type="compositionally biased region" description="Pro residues" evidence="1">
    <location>
        <begin position="192"/>
        <end position="209"/>
    </location>
</feature>
<feature type="compositionally biased region" description="Low complexity" evidence="1">
    <location>
        <begin position="162"/>
        <end position="191"/>
    </location>
</feature>
<evidence type="ECO:0000313" key="3">
    <source>
        <dbReference type="RefSeq" id="XP_036681185.1"/>
    </source>
</evidence>
<accession>A0A8B8V8V7</accession>
<proteinExistence type="predicted"/>
<feature type="compositionally biased region" description="Pro residues" evidence="1">
    <location>
        <begin position="127"/>
        <end position="136"/>
    </location>
</feature>
<feature type="region of interest" description="Disordered" evidence="1">
    <location>
        <begin position="49"/>
        <end position="221"/>
    </location>
</feature>
<dbReference type="GeneID" id="118880996"/>
<dbReference type="AlphaFoldDB" id="A0A8B8V8V7"/>
<organism evidence="2 3">
    <name type="scientific">Balaenoptera musculus</name>
    <name type="common">Blue whale</name>
    <dbReference type="NCBI Taxonomy" id="9771"/>
    <lineage>
        <taxon>Eukaryota</taxon>
        <taxon>Metazoa</taxon>
        <taxon>Chordata</taxon>
        <taxon>Craniata</taxon>
        <taxon>Vertebrata</taxon>
        <taxon>Euteleostomi</taxon>
        <taxon>Mammalia</taxon>
        <taxon>Eutheria</taxon>
        <taxon>Laurasiatheria</taxon>
        <taxon>Artiodactyla</taxon>
        <taxon>Whippomorpha</taxon>
        <taxon>Cetacea</taxon>
        <taxon>Mysticeti</taxon>
        <taxon>Balaenopteridae</taxon>
        <taxon>Balaenoptera</taxon>
    </lineage>
</organism>
<dbReference type="KEGG" id="bmus:118880996"/>
<evidence type="ECO:0000313" key="2">
    <source>
        <dbReference type="Proteomes" id="UP000694857"/>
    </source>
</evidence>
<feature type="compositionally biased region" description="Low complexity" evidence="1">
    <location>
        <begin position="210"/>
        <end position="221"/>
    </location>
</feature>
<sequence>MTHGGWQGSREAGPGPRSSPQQMPARPSPLRRPNPLGARACGIALRIRWTRAARTLPVPPAGARRVRDTLGRGAASPPASVVPAGHSGKLLGQWRREGRQGGERRRRGPGGQQPSPPGSAAASRPGGIPPTDPRPPGQGKKRPPRTLGSHQSRGPHPPLDSPRCARAAARAALQAAAVPARVKAPRRSPSPGKKPAPPPRPAAPRPPSRPGSRSGRCASTR</sequence>
<dbReference type="Proteomes" id="UP000694857">
    <property type="component" value="Chromosome 1"/>
</dbReference>
<reference evidence="3" key="1">
    <citation type="submission" date="2025-08" db="UniProtKB">
        <authorList>
            <consortium name="RefSeq"/>
        </authorList>
    </citation>
    <scope>IDENTIFICATION</scope>
    <source>
        <tissue evidence="3">Epidermis and Blubber</tissue>
    </source>
</reference>
<name>A0A8B8V8V7_BALMU</name>
<keyword evidence="2" id="KW-1185">Reference proteome</keyword>
<protein>
    <submittedName>
        <fullName evidence="3">Translation initiation factor IF-2-like</fullName>
    </submittedName>
</protein>
<feature type="region of interest" description="Disordered" evidence="1">
    <location>
        <begin position="1"/>
        <end position="37"/>
    </location>
</feature>
<dbReference type="OrthoDB" id="9717671at2759"/>